<reference evidence="3" key="1">
    <citation type="submission" date="2025-08" db="UniProtKB">
        <authorList>
            <consortium name="RefSeq"/>
        </authorList>
    </citation>
    <scope>IDENTIFICATION</scope>
    <source>
        <tissue evidence="3">Fruit stalk</tissue>
    </source>
</reference>
<evidence type="ECO:0000256" key="1">
    <source>
        <dbReference type="SAM" id="MobiDB-lite"/>
    </source>
</evidence>
<dbReference type="PANTHER" id="PTHR31245">
    <property type="entry name" value="UBIQUITIN SYSTEM COMPONENT CUE PROTEIN"/>
    <property type="match status" value="1"/>
</dbReference>
<keyword evidence="2" id="KW-1185">Reference proteome</keyword>
<dbReference type="CDD" id="cd14279">
    <property type="entry name" value="CUE"/>
    <property type="match status" value="1"/>
</dbReference>
<feature type="compositionally biased region" description="Polar residues" evidence="1">
    <location>
        <begin position="45"/>
        <end position="79"/>
    </location>
</feature>
<organism evidence="2 3">
    <name type="scientific">Durio zibethinus</name>
    <name type="common">Durian</name>
    <dbReference type="NCBI Taxonomy" id="66656"/>
    <lineage>
        <taxon>Eukaryota</taxon>
        <taxon>Viridiplantae</taxon>
        <taxon>Streptophyta</taxon>
        <taxon>Embryophyta</taxon>
        <taxon>Tracheophyta</taxon>
        <taxon>Spermatophyta</taxon>
        <taxon>Magnoliopsida</taxon>
        <taxon>eudicotyledons</taxon>
        <taxon>Gunneridae</taxon>
        <taxon>Pentapetalae</taxon>
        <taxon>rosids</taxon>
        <taxon>malvids</taxon>
        <taxon>Malvales</taxon>
        <taxon>Malvaceae</taxon>
        <taxon>Helicteroideae</taxon>
        <taxon>Durio</taxon>
    </lineage>
</organism>
<dbReference type="Proteomes" id="UP000515121">
    <property type="component" value="Unplaced"/>
</dbReference>
<dbReference type="RefSeq" id="XP_022748172.1">
    <property type="nucleotide sequence ID" value="XM_022892437.1"/>
</dbReference>
<sequence>MLLPFTPKPFPFPTSHSLFLASKRISDKTSGPSISIPNIIIRSNTGTPRYTGSNPKQLNSTQLPLSPGTFESLNQSSDAGSRPEDPVSTLFQMFPALDPELMTFSLRNHNNKIEDPRESWTALSSDLEERNKPHSFDSERIGNCSDLPMEGTSTCSQISEHNIEDVNNIKQKFGNGTAIDSPKWVDLFVQEMMSAKNIDDVRGRAARILEAFEGSITNNKRAAEEVI</sequence>
<dbReference type="GeneID" id="111297840"/>
<dbReference type="KEGG" id="dzi:111297840"/>
<proteinExistence type="predicted"/>
<gene>
    <name evidence="3" type="primary">LOC111297840</name>
</gene>
<name>A0A6P5Z6I6_DURZI</name>
<accession>A0A6P5Z6I6</accession>
<dbReference type="AlphaFoldDB" id="A0A6P5Z6I6"/>
<evidence type="ECO:0000313" key="3">
    <source>
        <dbReference type="RefSeq" id="XP_022748172.1"/>
    </source>
</evidence>
<dbReference type="PANTHER" id="PTHR31245:SF16">
    <property type="entry name" value="UDP-GLUCOSE 6-DEHYDROGENASE"/>
    <property type="match status" value="1"/>
</dbReference>
<protein>
    <submittedName>
        <fullName evidence="3">Uncharacterized protein LOC111297840</fullName>
    </submittedName>
</protein>
<dbReference type="OrthoDB" id="440455at2759"/>
<evidence type="ECO:0000313" key="2">
    <source>
        <dbReference type="Proteomes" id="UP000515121"/>
    </source>
</evidence>
<feature type="region of interest" description="Disordered" evidence="1">
    <location>
        <begin position="43"/>
        <end position="87"/>
    </location>
</feature>